<keyword evidence="4" id="KW-1185">Reference proteome</keyword>
<organism evidence="3 4">
    <name type="scientific">Deinococcus ruber</name>
    <dbReference type="NCBI Taxonomy" id="1848197"/>
    <lineage>
        <taxon>Bacteria</taxon>
        <taxon>Thermotogati</taxon>
        <taxon>Deinococcota</taxon>
        <taxon>Deinococci</taxon>
        <taxon>Deinococcales</taxon>
        <taxon>Deinococcaceae</taxon>
        <taxon>Deinococcus</taxon>
    </lineage>
</organism>
<dbReference type="CDD" id="cd02440">
    <property type="entry name" value="AdoMet_MTases"/>
    <property type="match status" value="1"/>
</dbReference>
<evidence type="ECO:0000313" key="3">
    <source>
        <dbReference type="EMBL" id="GGQ94995.1"/>
    </source>
</evidence>
<name>A0A918BYC7_9DEIO</name>
<dbReference type="RefSeq" id="WP_189087806.1">
    <property type="nucleotide sequence ID" value="NZ_BMQL01000001.1"/>
</dbReference>
<dbReference type="PANTHER" id="PTHR43861">
    <property type="entry name" value="TRANS-ACONITATE 2-METHYLTRANSFERASE-RELATED"/>
    <property type="match status" value="1"/>
</dbReference>
<dbReference type="GO" id="GO:0008168">
    <property type="term" value="F:methyltransferase activity"/>
    <property type="evidence" value="ECO:0007669"/>
    <property type="project" value="UniProtKB-KW"/>
</dbReference>
<dbReference type="AlphaFoldDB" id="A0A918BYC7"/>
<dbReference type="InterPro" id="IPR041698">
    <property type="entry name" value="Methyltransf_25"/>
</dbReference>
<keyword evidence="3" id="KW-0489">Methyltransferase</keyword>
<accession>A0A918BYC7</accession>
<dbReference type="EMBL" id="BMQL01000001">
    <property type="protein sequence ID" value="GGQ94995.1"/>
    <property type="molecule type" value="Genomic_DNA"/>
</dbReference>
<reference evidence="3" key="2">
    <citation type="submission" date="2020-09" db="EMBL/GenBank/DDBJ databases">
        <authorList>
            <person name="Sun Q."/>
            <person name="Ohkuma M."/>
        </authorList>
    </citation>
    <scope>NUCLEOTIDE SEQUENCE</scope>
    <source>
        <strain evidence="3">JCM 31311</strain>
    </source>
</reference>
<feature type="domain" description="Methyltransferase" evidence="2">
    <location>
        <begin position="44"/>
        <end position="136"/>
    </location>
</feature>
<evidence type="ECO:0000313" key="4">
    <source>
        <dbReference type="Proteomes" id="UP000603865"/>
    </source>
</evidence>
<dbReference type="InterPro" id="IPR029063">
    <property type="entry name" value="SAM-dependent_MTases_sf"/>
</dbReference>
<evidence type="ECO:0000256" key="1">
    <source>
        <dbReference type="ARBA" id="ARBA00022679"/>
    </source>
</evidence>
<proteinExistence type="predicted"/>
<dbReference type="SUPFAM" id="SSF53335">
    <property type="entry name" value="S-adenosyl-L-methionine-dependent methyltransferases"/>
    <property type="match status" value="1"/>
</dbReference>
<evidence type="ECO:0000259" key="2">
    <source>
        <dbReference type="Pfam" id="PF13649"/>
    </source>
</evidence>
<dbReference type="Proteomes" id="UP000603865">
    <property type="component" value="Unassembled WGS sequence"/>
</dbReference>
<reference evidence="3" key="1">
    <citation type="journal article" date="2014" name="Int. J. Syst. Evol. Microbiol.">
        <title>Complete genome sequence of Corynebacterium casei LMG S-19264T (=DSM 44701T), isolated from a smear-ripened cheese.</title>
        <authorList>
            <consortium name="US DOE Joint Genome Institute (JGI-PGF)"/>
            <person name="Walter F."/>
            <person name="Albersmeier A."/>
            <person name="Kalinowski J."/>
            <person name="Ruckert C."/>
        </authorList>
    </citation>
    <scope>NUCLEOTIDE SEQUENCE</scope>
    <source>
        <strain evidence="3">JCM 31311</strain>
    </source>
</reference>
<comment type="caution">
    <text evidence="3">The sequence shown here is derived from an EMBL/GenBank/DDBJ whole genome shotgun (WGS) entry which is preliminary data.</text>
</comment>
<dbReference type="Pfam" id="PF13649">
    <property type="entry name" value="Methyltransf_25"/>
    <property type="match status" value="1"/>
</dbReference>
<protein>
    <submittedName>
        <fullName evidence="3">Methyltransferase type 11</fullName>
    </submittedName>
</protein>
<dbReference type="GO" id="GO:0032259">
    <property type="term" value="P:methylation"/>
    <property type="evidence" value="ECO:0007669"/>
    <property type="project" value="UniProtKB-KW"/>
</dbReference>
<gene>
    <name evidence="3" type="ORF">GCM10008957_04100</name>
</gene>
<keyword evidence="1" id="KW-0808">Transferase</keyword>
<dbReference type="Gene3D" id="3.40.50.150">
    <property type="entry name" value="Vaccinia Virus protein VP39"/>
    <property type="match status" value="1"/>
</dbReference>
<sequence length="251" mass="27141">MDADRTHAEFTDPRLVPVYDTLCGWSAADDFFLSLAQQTPDARVLDLGCGTGRLTLALVAAGHAVTGIDPARASLEAAAVKPGAERVLWKQGTAASLPTAAFDLAVMTSHVAQFLTDDHEWAGALAHLRRSLVPGGRLAFDTRDPGARGWEAWNPADSRCQVALPGGRQVETWTEVVDVTGERVSFVHHYCFADDPADVLASATMRFRSEADLRASLHVAGFEIEDIFGGWNRERVRQGCGEFIVVARARA</sequence>